<accession>A0A0B6ZW55</accession>
<dbReference type="EMBL" id="HACG01025110">
    <property type="protein sequence ID" value="CEK71975.1"/>
    <property type="molecule type" value="Transcribed_RNA"/>
</dbReference>
<dbReference type="AlphaFoldDB" id="A0A0B6ZW55"/>
<dbReference type="SUPFAM" id="SSF50814">
    <property type="entry name" value="Lipocalins"/>
    <property type="match status" value="1"/>
</dbReference>
<gene>
    <name evidence="2" type="primary">ORF80605</name>
    <name evidence="1" type="synonym">ORF80603</name>
</gene>
<evidence type="ECO:0000313" key="2">
    <source>
        <dbReference type="EMBL" id="CEK71975.1"/>
    </source>
</evidence>
<reference evidence="2" key="1">
    <citation type="submission" date="2014-12" db="EMBL/GenBank/DDBJ databases">
        <title>Insight into the proteome of Arion vulgaris.</title>
        <authorList>
            <person name="Aradska J."/>
            <person name="Bulat T."/>
            <person name="Smidak R."/>
            <person name="Sarate P."/>
            <person name="Gangsoo J."/>
            <person name="Sialana F."/>
            <person name="Bilban M."/>
            <person name="Lubec G."/>
        </authorList>
    </citation>
    <scope>NUCLEOTIDE SEQUENCE</scope>
    <source>
        <tissue evidence="2">Skin</tissue>
    </source>
</reference>
<dbReference type="Gene3D" id="2.40.128.20">
    <property type="match status" value="1"/>
</dbReference>
<organism evidence="2">
    <name type="scientific">Arion vulgaris</name>
    <dbReference type="NCBI Taxonomy" id="1028688"/>
    <lineage>
        <taxon>Eukaryota</taxon>
        <taxon>Metazoa</taxon>
        <taxon>Spiralia</taxon>
        <taxon>Lophotrochozoa</taxon>
        <taxon>Mollusca</taxon>
        <taxon>Gastropoda</taxon>
        <taxon>Heterobranchia</taxon>
        <taxon>Euthyneura</taxon>
        <taxon>Panpulmonata</taxon>
        <taxon>Eupulmonata</taxon>
        <taxon>Stylommatophora</taxon>
        <taxon>Helicina</taxon>
        <taxon>Arionoidea</taxon>
        <taxon>Arionidae</taxon>
        <taxon>Arion</taxon>
    </lineage>
</organism>
<proteinExistence type="predicted"/>
<name>A0A0B6ZW55_9EUPU</name>
<sequence length="139" mass="15161">MDPSFFGSWKLDQTKSTGVEQLGKALGMDDDKIQLFKNMVYTYTIVPEGNGYRITTEFEGGIPKQELVINIGQAQEYTTLDGEKAKITVNINGKAVVENHDVLSKNHKLVVTRTVNGNIMSLAIEASGVVATAALNRIS</sequence>
<evidence type="ECO:0000313" key="1">
    <source>
        <dbReference type="EMBL" id="CEK71974.1"/>
    </source>
</evidence>
<protein>
    <recommendedName>
        <fullName evidence="3">Lipocalin/cytosolic fatty-acid binding domain-containing protein</fullName>
    </recommendedName>
</protein>
<dbReference type="CDD" id="cd00742">
    <property type="entry name" value="FABP"/>
    <property type="match status" value="1"/>
</dbReference>
<dbReference type="GO" id="GO:0008289">
    <property type="term" value="F:lipid binding"/>
    <property type="evidence" value="ECO:0007669"/>
    <property type="project" value="UniProtKB-KW"/>
</dbReference>
<dbReference type="InterPro" id="IPR012674">
    <property type="entry name" value="Calycin"/>
</dbReference>
<evidence type="ECO:0008006" key="3">
    <source>
        <dbReference type="Google" id="ProtNLM"/>
    </source>
</evidence>
<dbReference type="EMBL" id="HACG01025109">
    <property type="protein sequence ID" value="CEK71974.1"/>
    <property type="molecule type" value="Transcribed_RNA"/>
</dbReference>